<comment type="caution">
    <text evidence="1">The sequence shown here is derived from an EMBL/GenBank/DDBJ whole genome shotgun (WGS) entry which is preliminary data.</text>
</comment>
<organism evidence="1 2">
    <name type="scientific">Candidatus Coproplasma avicola</name>
    <dbReference type="NCBI Taxonomy" id="2840744"/>
    <lineage>
        <taxon>Bacteria</taxon>
        <taxon>Bacillati</taxon>
        <taxon>Bacillota</taxon>
        <taxon>Clostridia</taxon>
        <taxon>Eubacteriales</taxon>
        <taxon>Candidatus Coproplasma</taxon>
    </lineage>
</organism>
<reference evidence="1" key="2">
    <citation type="journal article" date="2021" name="PeerJ">
        <title>Extensive microbial diversity within the chicken gut microbiome revealed by metagenomics and culture.</title>
        <authorList>
            <person name="Gilroy R."/>
            <person name="Ravi A."/>
            <person name="Getino M."/>
            <person name="Pursley I."/>
            <person name="Horton D.L."/>
            <person name="Alikhan N.F."/>
            <person name="Baker D."/>
            <person name="Gharbi K."/>
            <person name="Hall N."/>
            <person name="Watson M."/>
            <person name="Adriaenssens E.M."/>
            <person name="Foster-Nyarko E."/>
            <person name="Jarju S."/>
            <person name="Secka A."/>
            <person name="Antonio M."/>
            <person name="Oren A."/>
            <person name="Chaudhuri R.R."/>
            <person name="La Ragione R."/>
            <person name="Hildebrand F."/>
            <person name="Pallen M.J."/>
        </authorList>
    </citation>
    <scope>NUCLEOTIDE SEQUENCE</scope>
    <source>
        <strain evidence="1">ChiW16-3235</strain>
    </source>
</reference>
<gene>
    <name evidence="1" type="ORF">IAB94_06275</name>
</gene>
<dbReference type="EMBL" id="DVHK01000128">
    <property type="protein sequence ID" value="HIR67632.1"/>
    <property type="molecule type" value="Genomic_DNA"/>
</dbReference>
<proteinExistence type="predicted"/>
<sequence length="120" mass="14424">MTKKGIENIVKRYTFIRKAMGEGKDTAVFYIGNRKKSIYITEEVKMVCGIIDEIYSQSDNWIKLLIDGLRKGYSDRMLILRLPWEKNAYYERKHKFIDKIYKCCIYRNMVEYDEIISEEI</sequence>
<evidence type="ECO:0000313" key="2">
    <source>
        <dbReference type="Proteomes" id="UP000823913"/>
    </source>
</evidence>
<protein>
    <submittedName>
        <fullName evidence="1">Uncharacterized protein</fullName>
    </submittedName>
</protein>
<accession>A0A9D1E6X8</accession>
<name>A0A9D1E6X8_9FIRM</name>
<dbReference type="AlphaFoldDB" id="A0A9D1E6X8"/>
<reference evidence="1" key="1">
    <citation type="submission" date="2020-10" db="EMBL/GenBank/DDBJ databases">
        <authorList>
            <person name="Gilroy R."/>
        </authorList>
    </citation>
    <scope>NUCLEOTIDE SEQUENCE</scope>
    <source>
        <strain evidence="1">ChiW16-3235</strain>
    </source>
</reference>
<evidence type="ECO:0000313" key="1">
    <source>
        <dbReference type="EMBL" id="HIR67632.1"/>
    </source>
</evidence>
<dbReference type="Proteomes" id="UP000823913">
    <property type="component" value="Unassembled WGS sequence"/>
</dbReference>